<evidence type="ECO:0000313" key="2">
    <source>
        <dbReference type="EMBL" id="QPS47551.1"/>
    </source>
</evidence>
<accession>A0A7U4PAM3</accession>
<name>A0A7U4PAM3_9BURK</name>
<dbReference type="AlphaFoldDB" id="A0A7U4PAM3"/>
<dbReference type="EMBL" id="CP065687">
    <property type="protein sequence ID" value="QPS47551.1"/>
    <property type="molecule type" value="Genomic_DNA"/>
</dbReference>
<sequence>MNHFDDEFARGTDARTRTRGRRCGRVAFRQRGDAAERPLAEGSARHRDALARFLRDIGDEDRAGRSARIQ</sequence>
<evidence type="ECO:0000256" key="1">
    <source>
        <dbReference type="SAM" id="MobiDB-lite"/>
    </source>
</evidence>
<feature type="region of interest" description="Disordered" evidence="1">
    <location>
        <begin position="1"/>
        <end position="20"/>
    </location>
</feature>
<reference evidence="2 3" key="1">
    <citation type="submission" date="2020-12" db="EMBL/GenBank/DDBJ databases">
        <title>FDA dAtabase for Regulatory Grade micrObial Sequences (FDA-ARGOS): Supporting development and validation of Infectious Disease Dx tests.</title>
        <authorList>
            <person name="Nelson B."/>
            <person name="Plummer A."/>
            <person name="Tallon L."/>
            <person name="Sadzewicz L."/>
            <person name="Zhao X."/>
            <person name="Boylan J."/>
            <person name="Ott S."/>
            <person name="Bowen H."/>
            <person name="Vavikolanu K."/>
            <person name="Mehta A."/>
            <person name="Aluvathingal J."/>
            <person name="Nadendla S."/>
            <person name="Myers T."/>
            <person name="Yan Y."/>
            <person name="Sichtig H."/>
        </authorList>
    </citation>
    <scope>NUCLEOTIDE SEQUENCE [LARGE SCALE GENOMIC DNA]</scope>
    <source>
        <strain evidence="2 3">FDAARGOS_899</strain>
    </source>
</reference>
<dbReference type="RefSeq" id="WP_009914659.1">
    <property type="nucleotide sequence ID" value="NZ_CP013382.1"/>
</dbReference>
<accession>A0A7T2U8C1</accession>
<dbReference type="Proteomes" id="UP000594943">
    <property type="component" value="Chromosome 2"/>
</dbReference>
<proteinExistence type="predicted"/>
<organism evidence="2 3">
    <name type="scientific">Burkholderia humptydooensis</name>
    <dbReference type="NCBI Taxonomy" id="430531"/>
    <lineage>
        <taxon>Bacteria</taxon>
        <taxon>Pseudomonadati</taxon>
        <taxon>Pseudomonadota</taxon>
        <taxon>Betaproteobacteria</taxon>
        <taxon>Burkholderiales</taxon>
        <taxon>Burkholderiaceae</taxon>
        <taxon>Burkholderia</taxon>
        <taxon>pseudomallei group</taxon>
    </lineage>
</organism>
<gene>
    <name evidence="2" type="ORF">I6G56_24330</name>
</gene>
<dbReference type="KEGG" id="bhg:I6G56_24330"/>
<feature type="compositionally biased region" description="Basic and acidic residues" evidence="1">
    <location>
        <begin position="1"/>
        <end position="16"/>
    </location>
</feature>
<evidence type="ECO:0000313" key="3">
    <source>
        <dbReference type="Proteomes" id="UP000594943"/>
    </source>
</evidence>
<protein>
    <submittedName>
        <fullName evidence="2">Uncharacterized protein</fullName>
    </submittedName>
</protein>